<feature type="signal peptide" evidence="1">
    <location>
        <begin position="1"/>
        <end position="31"/>
    </location>
</feature>
<feature type="chain" id="PRO_5002689227" evidence="1">
    <location>
        <begin position="32"/>
        <end position="275"/>
    </location>
</feature>
<name>A5WCS9_PSYWF</name>
<evidence type="ECO:0000256" key="1">
    <source>
        <dbReference type="SAM" id="SignalP"/>
    </source>
</evidence>
<dbReference type="STRING" id="349106.PsycPRwf_0515"/>
<dbReference type="HOGENOM" id="CLU_1011463_0_0_6"/>
<dbReference type="AlphaFoldDB" id="A5WCS9"/>
<proteinExistence type="predicted"/>
<gene>
    <name evidence="2" type="ordered locus">PsycPRwf_0515</name>
</gene>
<dbReference type="KEGG" id="prw:PsycPRwf_0515"/>
<protein>
    <submittedName>
        <fullName evidence="2">Uncharacterized protein</fullName>
    </submittedName>
</protein>
<accession>A5WCS9</accession>
<sequence precursor="true">MKEVTLNIAYKLLANASVFSILGVLSQNAMAADCPIIDSFNQLQTLGTQDGENVYFCKQTTNFPPNQFMIQTQPEALVSGGSQSIVIGNATQTLPIQQSSINLAGPAVTGLNLNVLNIINNSTNTTNFPLSGGKYNKAEIFNFYTRVRYSTELVNRCDNSSPNEYTKIKTYLRNNASSIFKAKNLSTNTIKSATAVNSGNDIAEIKDAEIGLKNSKIKADITFYHINPNTNGQYFSSGSDRFCWVGISTRIKIKDDATNINDAGTYAVDIGVYKP</sequence>
<keyword evidence="1" id="KW-0732">Signal</keyword>
<evidence type="ECO:0000313" key="2">
    <source>
        <dbReference type="EMBL" id="ABQ93470.1"/>
    </source>
</evidence>
<dbReference type="EMBL" id="CP000713">
    <property type="protein sequence ID" value="ABQ93470.1"/>
    <property type="molecule type" value="Genomic_DNA"/>
</dbReference>
<organism evidence="2">
    <name type="scientific">Psychrobacter sp. (strain PRwf-1)</name>
    <dbReference type="NCBI Taxonomy" id="349106"/>
    <lineage>
        <taxon>Bacteria</taxon>
        <taxon>Pseudomonadati</taxon>
        <taxon>Pseudomonadota</taxon>
        <taxon>Gammaproteobacteria</taxon>
        <taxon>Moraxellales</taxon>
        <taxon>Moraxellaceae</taxon>
        <taxon>Psychrobacter</taxon>
    </lineage>
</organism>
<reference evidence="2" key="1">
    <citation type="submission" date="2007-05" db="EMBL/GenBank/DDBJ databases">
        <title>Complete sequence of chromosome of Psychrobacter sp. PRwf-1.</title>
        <authorList>
            <consortium name="US DOE Joint Genome Institute"/>
            <person name="Copeland A."/>
            <person name="Lucas S."/>
            <person name="Lapidus A."/>
            <person name="Barry K."/>
            <person name="Detter J.C."/>
            <person name="Glavina del Rio T."/>
            <person name="Hammon N."/>
            <person name="Israni S."/>
            <person name="Dalin E."/>
            <person name="Tice H."/>
            <person name="Pitluck S."/>
            <person name="Chain P."/>
            <person name="Malfatti S."/>
            <person name="Shin M."/>
            <person name="Vergez L."/>
            <person name="Schmutz J."/>
            <person name="Larimer F."/>
            <person name="Land M."/>
            <person name="Hauser L."/>
            <person name="Kyrpides N."/>
            <person name="Kim E."/>
            <person name="Tiedje J."/>
            <person name="Richardson P."/>
        </authorList>
    </citation>
    <scope>NUCLEOTIDE SEQUENCE [LARGE SCALE GENOMIC DNA]</scope>
    <source>
        <strain evidence="2">PRwf-1</strain>
    </source>
</reference>